<accession>A0ABT0DVS4</accession>
<evidence type="ECO:0000259" key="1">
    <source>
        <dbReference type="Pfam" id="PF13400"/>
    </source>
</evidence>
<dbReference type="InterPro" id="IPR028087">
    <property type="entry name" value="Tad_N"/>
</dbReference>
<dbReference type="Pfam" id="PF13400">
    <property type="entry name" value="Tad"/>
    <property type="match status" value="1"/>
</dbReference>
<organism evidence="2 3">
    <name type="scientific">Sphingobium agri</name>
    <dbReference type="NCBI Taxonomy" id="2933566"/>
    <lineage>
        <taxon>Bacteria</taxon>
        <taxon>Pseudomonadati</taxon>
        <taxon>Pseudomonadota</taxon>
        <taxon>Alphaproteobacteria</taxon>
        <taxon>Sphingomonadales</taxon>
        <taxon>Sphingomonadaceae</taxon>
        <taxon>Sphingobium</taxon>
    </lineage>
</organism>
<protein>
    <submittedName>
        <fullName evidence="2">Pilus assembly protein TadG-related protein</fullName>
    </submittedName>
</protein>
<comment type="caution">
    <text evidence="2">The sequence shown here is derived from an EMBL/GenBank/DDBJ whole genome shotgun (WGS) entry which is preliminary data.</text>
</comment>
<dbReference type="Proteomes" id="UP001203512">
    <property type="component" value="Unassembled WGS sequence"/>
</dbReference>
<evidence type="ECO:0000313" key="2">
    <source>
        <dbReference type="EMBL" id="MCK0531149.1"/>
    </source>
</evidence>
<gene>
    <name evidence="2" type="ORF">MU848_06085</name>
</gene>
<dbReference type="EMBL" id="JALKHS010000006">
    <property type="protein sequence ID" value="MCK0531149.1"/>
    <property type="molecule type" value="Genomic_DNA"/>
</dbReference>
<feature type="domain" description="Putative Flp pilus-assembly TadG-like N-terminal" evidence="1">
    <location>
        <begin position="1"/>
        <end position="41"/>
    </location>
</feature>
<name>A0ABT0DVS4_9SPHN</name>
<proteinExistence type="predicted"/>
<evidence type="ECO:0000313" key="3">
    <source>
        <dbReference type="Proteomes" id="UP001203512"/>
    </source>
</evidence>
<sequence length="526" mass="54969">MALSLFGLIAAGGIAFDYARMASLDSELQTAADQAALAAATQLDGKTNACSRAASAASALIRNNTRFANDRNGLAVTIANEASCDRTGFIKFYMNKDRSDTGTLTDAKANFVEVTVNSRTAFFALTPIVSVFSSGALSATAYAGLGEAVCKVPPLMLCNPSETSTNTSFNVSALVGKGLRLIANDGGGYTPGNFGFLETNGMSGNNALRDAMGLGTTTFDCTKGDGVTTEPGIPNSVFEALNTRFDMYSSISSVCGSDGSLCPPSTNVGKDVVMQRNSNGNGGNCPSASYSSGNGGTGWRLVDDADAYLPSDTNDITTTPLAMGLPRDKCHAVSDEGICGGALVKSRVGDGDWDVNAYWRVNHGGVNLYADTTSYNGQTPGQALGYTTSTSTKPTRYAVYRWEAAQNSLPMRTLSGDRSSFTAPVCQPGAAVTPTASADRRRLTVAVVNCLSANNGGQVRGRSPALEVIDWIDVFLVEPTLVRPKGNPSRTSSNDLYVEVIGGAGTQTNGTSAPQYIQKYTPYLIE</sequence>
<keyword evidence="3" id="KW-1185">Reference proteome</keyword>
<reference evidence="2 3" key="1">
    <citation type="submission" date="2022-04" db="EMBL/GenBank/DDBJ databases">
        <authorList>
            <person name="Huq M.A."/>
        </authorList>
    </citation>
    <scope>NUCLEOTIDE SEQUENCE [LARGE SCALE GENOMIC DNA]</scope>
    <source>
        <strain evidence="2 3">MAH-33</strain>
    </source>
</reference>